<name>A0A117LBS2_9THEO</name>
<dbReference type="SUPFAM" id="SSF52499">
    <property type="entry name" value="Isochorismatase-like hydrolases"/>
    <property type="match status" value="1"/>
</dbReference>
<dbReference type="InterPro" id="IPR036380">
    <property type="entry name" value="Isochorismatase-like_sf"/>
</dbReference>
<accession>A0A117LBS2</accession>
<feature type="domain" description="Isochorismatase-like" evidence="1">
    <location>
        <begin position="12"/>
        <end position="159"/>
    </location>
</feature>
<reference evidence="3" key="1">
    <citation type="journal article" date="2015" name="MBio">
        <title>Genome-Resolved Metagenomic Analysis Reveals Roles for Candidate Phyla and Other Microbial Community Members in Biogeochemical Transformations in Oil Reservoirs.</title>
        <authorList>
            <person name="Hu P."/>
            <person name="Tom L."/>
            <person name="Singh A."/>
            <person name="Thomas B.C."/>
            <person name="Baker B.J."/>
            <person name="Piceno Y.M."/>
            <person name="Andersen G.L."/>
            <person name="Banfield J.F."/>
        </authorList>
    </citation>
    <scope>NUCLEOTIDE SEQUENCE [LARGE SCALE GENOMIC DNA]</scope>
</reference>
<dbReference type="InterPro" id="IPR000868">
    <property type="entry name" value="Isochorismatase-like_dom"/>
</dbReference>
<dbReference type="EMBL" id="LGFO01000002">
    <property type="protein sequence ID" value="KUK37266.1"/>
    <property type="molecule type" value="Genomic_DNA"/>
</dbReference>
<evidence type="ECO:0000313" key="2">
    <source>
        <dbReference type="EMBL" id="KUK37266.1"/>
    </source>
</evidence>
<evidence type="ECO:0000313" key="3">
    <source>
        <dbReference type="Proteomes" id="UP000053326"/>
    </source>
</evidence>
<dbReference type="Pfam" id="PF00857">
    <property type="entry name" value="Isochorismatase"/>
    <property type="match status" value="1"/>
</dbReference>
<proteinExistence type="predicted"/>
<dbReference type="Proteomes" id="UP000053326">
    <property type="component" value="Unassembled WGS sequence"/>
</dbReference>
<protein>
    <submittedName>
        <fullName evidence="2">Isochorismatase-like protein</fullName>
    </submittedName>
</protein>
<dbReference type="PANTHER" id="PTHR14119:SF3">
    <property type="entry name" value="ISOCHORISMATASE DOMAIN-CONTAINING PROTEIN 2"/>
    <property type="match status" value="1"/>
</dbReference>
<dbReference type="AlphaFoldDB" id="A0A117LBS2"/>
<gene>
    <name evidence="2" type="ORF">XD66_0043</name>
</gene>
<dbReference type="Gene3D" id="3.40.50.850">
    <property type="entry name" value="Isochorismatase-like"/>
    <property type="match status" value="1"/>
</dbReference>
<dbReference type="PANTHER" id="PTHR14119">
    <property type="entry name" value="HYDROLASE"/>
    <property type="match status" value="1"/>
</dbReference>
<evidence type="ECO:0000259" key="1">
    <source>
        <dbReference type="Pfam" id="PF00857"/>
    </source>
</evidence>
<organism evidence="2 3">
    <name type="scientific">Thermacetogenium phaeum</name>
    <dbReference type="NCBI Taxonomy" id="85874"/>
    <lineage>
        <taxon>Bacteria</taxon>
        <taxon>Bacillati</taxon>
        <taxon>Bacillota</taxon>
        <taxon>Clostridia</taxon>
        <taxon>Thermoanaerobacterales</taxon>
        <taxon>Thermoanaerobacteraceae</taxon>
        <taxon>Thermacetogenium</taxon>
    </lineage>
</organism>
<comment type="caution">
    <text evidence="2">The sequence shown here is derived from an EMBL/GenBank/DDBJ whole genome shotgun (WGS) entry which is preliminary data.</text>
</comment>
<sequence>MARHLLKADNSVFMIIDLQENLMKVMDQAGKVYKNTQLVLAACYKLNIPVIVTEQYPKGLGHTVAEVKGSLGEHVKLEKISFSACSVDALKVLKGYNRNQILVAGSETHICVFQTVRDLIMAGYQVFVLQDAVCSRFKHNHKNGLELMREEGAVITNAETVVFDLLKVAGTPEFKAIAPLLK</sequence>
<dbReference type="InterPro" id="IPR050993">
    <property type="entry name" value="Isochorismatase_domain"/>
</dbReference>
<dbReference type="PATRIC" id="fig|85874.4.peg.656"/>